<evidence type="ECO:0000256" key="3">
    <source>
        <dbReference type="ARBA" id="ARBA00023125"/>
    </source>
</evidence>
<reference evidence="7" key="3">
    <citation type="submission" date="2019-10" db="EMBL/GenBank/DDBJ databases">
        <authorList>
            <consortium name="NCBI Pathogen Detection Project"/>
        </authorList>
    </citation>
    <scope>NUCLEOTIDE SEQUENCE</scope>
    <source>
        <strain evidence="7">Salmonella enterica</strain>
    </source>
</reference>
<dbReference type="RefSeq" id="WP_039520186.1">
    <property type="nucleotide sequence ID" value="NZ_CBDHOZ010000032.1"/>
</dbReference>
<dbReference type="AlphaFoldDB" id="A0A3V3U5N1"/>
<dbReference type="CDD" id="cd00801">
    <property type="entry name" value="INT_P4_C"/>
    <property type="match status" value="1"/>
</dbReference>
<reference evidence="7" key="1">
    <citation type="journal article" date="2018" name="Genome Biol.">
        <title>SKESA: strategic k-mer extension for scrupulous assemblies.</title>
        <authorList>
            <person name="Souvorov A."/>
            <person name="Agarwala R."/>
            <person name="Lipman D.J."/>
        </authorList>
    </citation>
    <scope>NUCLEOTIDE SEQUENCE</scope>
    <source>
        <strain evidence="7">Salmonella enterica</strain>
    </source>
</reference>
<proteinExistence type="inferred from homology"/>
<dbReference type="InterPro" id="IPR010998">
    <property type="entry name" value="Integrase_recombinase_N"/>
</dbReference>
<dbReference type="Gene3D" id="1.10.443.10">
    <property type="entry name" value="Intergrase catalytic core"/>
    <property type="match status" value="1"/>
</dbReference>
<evidence type="ECO:0000256" key="4">
    <source>
        <dbReference type="ARBA" id="ARBA00023172"/>
    </source>
</evidence>
<dbReference type="Pfam" id="PF00589">
    <property type="entry name" value="Phage_integrase"/>
    <property type="match status" value="1"/>
</dbReference>
<evidence type="ECO:0000313" key="6">
    <source>
        <dbReference type="EMBL" id="EBV2394215.1"/>
    </source>
</evidence>
<name>A0A3V3U5N1_SALET</name>
<reference evidence="6" key="2">
    <citation type="submission" date="2018-06" db="EMBL/GenBank/DDBJ databases">
        <authorList>
            <person name="Ashton P.M."/>
            <person name="Dallman T."/>
            <person name="Nair S."/>
            <person name="De Pinna E."/>
            <person name="Peters T."/>
            <person name="Grant K."/>
        </authorList>
    </citation>
    <scope>NUCLEOTIDE SEQUENCE</scope>
    <source>
        <strain evidence="6">288881</strain>
    </source>
</reference>
<gene>
    <name evidence="6" type="ORF">DN323_00965</name>
    <name evidence="7" type="ORF">G2992_07830</name>
</gene>
<dbReference type="EMBL" id="DAAQZM010000001">
    <property type="protein sequence ID" value="HAE1513729.1"/>
    <property type="molecule type" value="Genomic_DNA"/>
</dbReference>
<dbReference type="GO" id="GO:0006310">
    <property type="term" value="P:DNA recombination"/>
    <property type="evidence" value="ECO:0007669"/>
    <property type="project" value="UniProtKB-KW"/>
</dbReference>
<dbReference type="InterPro" id="IPR011010">
    <property type="entry name" value="DNA_brk_join_enz"/>
</dbReference>
<dbReference type="InterPro" id="IPR038488">
    <property type="entry name" value="Integrase_DNA-bd_sf"/>
</dbReference>
<evidence type="ECO:0000256" key="2">
    <source>
        <dbReference type="ARBA" id="ARBA00022908"/>
    </source>
</evidence>
<dbReference type="EMBL" id="AAHEPM010000001">
    <property type="protein sequence ID" value="EBV2394215.1"/>
    <property type="molecule type" value="Genomic_DNA"/>
</dbReference>
<keyword evidence="4" id="KW-0233">DNA recombination</keyword>
<keyword evidence="2" id="KW-0229">DNA integration</keyword>
<dbReference type="Gene3D" id="1.10.150.130">
    <property type="match status" value="1"/>
</dbReference>
<dbReference type="InterPro" id="IPR002104">
    <property type="entry name" value="Integrase_catalytic"/>
</dbReference>
<dbReference type="GO" id="GO:0003677">
    <property type="term" value="F:DNA binding"/>
    <property type="evidence" value="ECO:0007669"/>
    <property type="project" value="UniProtKB-KW"/>
</dbReference>
<keyword evidence="3" id="KW-0238">DNA-binding</keyword>
<dbReference type="Pfam" id="PF13356">
    <property type="entry name" value="Arm-DNA-bind_3"/>
    <property type="match status" value="1"/>
</dbReference>
<evidence type="ECO:0000259" key="5">
    <source>
        <dbReference type="PROSITE" id="PS51898"/>
    </source>
</evidence>
<dbReference type="PANTHER" id="PTHR30629">
    <property type="entry name" value="PROPHAGE INTEGRASE"/>
    <property type="match status" value="1"/>
</dbReference>
<dbReference type="InterPro" id="IPR013762">
    <property type="entry name" value="Integrase-like_cat_sf"/>
</dbReference>
<feature type="domain" description="Tyr recombinase" evidence="5">
    <location>
        <begin position="206"/>
        <end position="391"/>
    </location>
</feature>
<dbReference type="PANTHER" id="PTHR30629:SF2">
    <property type="entry name" value="PROPHAGE INTEGRASE INTS-RELATED"/>
    <property type="match status" value="1"/>
</dbReference>
<comment type="similarity">
    <text evidence="1">Belongs to the 'phage' integrase family.</text>
</comment>
<evidence type="ECO:0000256" key="1">
    <source>
        <dbReference type="ARBA" id="ARBA00008857"/>
    </source>
</evidence>
<dbReference type="PROSITE" id="PS51898">
    <property type="entry name" value="TYR_RECOMBINASE"/>
    <property type="match status" value="1"/>
</dbReference>
<evidence type="ECO:0000313" key="7">
    <source>
        <dbReference type="EMBL" id="HAE1513729.1"/>
    </source>
</evidence>
<organism evidence="7">
    <name type="scientific">Salmonella enterica subsp. enterica serovar Havana</name>
    <dbReference type="NCBI Taxonomy" id="179997"/>
    <lineage>
        <taxon>Bacteria</taxon>
        <taxon>Pseudomonadati</taxon>
        <taxon>Pseudomonadota</taxon>
        <taxon>Gammaproteobacteria</taxon>
        <taxon>Enterobacterales</taxon>
        <taxon>Enterobacteriaceae</taxon>
        <taxon>Salmonella</taxon>
    </lineage>
</organism>
<comment type="caution">
    <text evidence="7">The sequence shown here is derived from an EMBL/GenBank/DDBJ whole genome shotgun (WGS) entry which is preliminary data.</text>
</comment>
<dbReference type="InterPro" id="IPR025166">
    <property type="entry name" value="Integrase_DNA_bind_dom"/>
</dbReference>
<dbReference type="GO" id="GO:0015074">
    <property type="term" value="P:DNA integration"/>
    <property type="evidence" value="ECO:0007669"/>
    <property type="project" value="UniProtKB-KW"/>
</dbReference>
<protein>
    <submittedName>
        <fullName evidence="7">DUF4102 domain-containing protein</fullName>
    </submittedName>
</protein>
<dbReference type="SUPFAM" id="SSF56349">
    <property type="entry name" value="DNA breaking-rejoining enzymes"/>
    <property type="match status" value="1"/>
</dbReference>
<dbReference type="Gene3D" id="3.30.160.390">
    <property type="entry name" value="Integrase, DNA-binding domain"/>
    <property type="match status" value="1"/>
</dbReference>
<dbReference type="InterPro" id="IPR050808">
    <property type="entry name" value="Phage_Integrase"/>
</dbReference>
<sequence length="402" mass="45434">MAPPLTDSKIRALKAKDQKYEVWHDTGTRGTGRLGIRVYPSGRKSFIFKTQKSGKRSFTTIGDYPQISLSRATEIAKSYNKETGLASSYATIKDLFDDYVDNQKAVGRRGYAQKENRLKQVLSSPFIDIKTPAKDVTPYMIRGVLSEFIQRGAVAGSNKVRTDLHAAFNFGLFADNDPTTINKQAKYGLTANPVSSIPKQAGAETVGERFLSWDELGELINALNVPDSMCPVNPNFARLILLCIYTGGQRPWELMTNLRKNVDEKGKSLTIPPEISKTGNVHVVPLSDRAIDIINIQKNLYGKTGFLFPAKTKEGHLLSAELSKQVRKFCDKNMFTPFTPRDIRRTFKTLAGDMGIPLELRDILQNHRRPGVSSKVYDRYYYLREKREIIDQWTERLEQITQ</sequence>
<accession>A0A3V3U5N1</accession>